<dbReference type="OrthoDB" id="5376140at2759"/>
<dbReference type="InterPro" id="IPR050390">
    <property type="entry name" value="C5-Methyltransferase"/>
</dbReference>
<feature type="compositionally biased region" description="Polar residues" evidence="9">
    <location>
        <begin position="1212"/>
        <end position="1244"/>
    </location>
</feature>
<feature type="domain" description="BAH" evidence="10">
    <location>
        <begin position="357"/>
        <end position="480"/>
    </location>
</feature>
<comment type="similarity">
    <text evidence="8">Belongs to the class I-like SAM-binding methyltransferase superfamily. C5-methyltransferase family.</text>
</comment>
<dbReference type="PROSITE" id="PS51679">
    <property type="entry name" value="SAM_MT_C5"/>
    <property type="match status" value="1"/>
</dbReference>
<dbReference type="Gene3D" id="3.90.120.10">
    <property type="entry name" value="DNA Methylase, subunit A, domain 2"/>
    <property type="match status" value="1"/>
</dbReference>
<dbReference type="PANTHER" id="PTHR10629:SF54">
    <property type="entry name" value="DNA METHYLTRANSFERASE DIM-2"/>
    <property type="match status" value="1"/>
</dbReference>
<dbReference type="PANTHER" id="PTHR10629">
    <property type="entry name" value="CYTOSINE-SPECIFIC METHYLTRANSFERASE"/>
    <property type="match status" value="1"/>
</dbReference>
<dbReference type="EMBL" id="ML976615">
    <property type="protein sequence ID" value="KAF1848243.1"/>
    <property type="molecule type" value="Genomic_DNA"/>
</dbReference>
<evidence type="ECO:0000256" key="7">
    <source>
        <dbReference type="ARBA" id="ARBA00023242"/>
    </source>
</evidence>
<name>A0A9P4LB84_9PLEO</name>
<dbReference type="Gene3D" id="3.40.50.150">
    <property type="entry name" value="Vaccinia Virus protein VP39"/>
    <property type="match status" value="1"/>
</dbReference>
<dbReference type="Pfam" id="PF00145">
    <property type="entry name" value="DNA_methylase"/>
    <property type="match status" value="1"/>
</dbReference>
<keyword evidence="4 8" id="KW-0808">Transferase</keyword>
<evidence type="ECO:0000256" key="4">
    <source>
        <dbReference type="ARBA" id="ARBA00022679"/>
    </source>
</evidence>
<dbReference type="InterPro" id="IPR001025">
    <property type="entry name" value="BAH_dom"/>
</dbReference>
<comment type="caution">
    <text evidence="11">The sequence shown here is derived from an EMBL/GenBank/DDBJ whole genome shotgun (WGS) entry which is preliminary data.</text>
</comment>
<dbReference type="InterPro" id="IPR001525">
    <property type="entry name" value="C5_MeTfrase"/>
</dbReference>
<evidence type="ECO:0000256" key="6">
    <source>
        <dbReference type="ARBA" id="ARBA00023125"/>
    </source>
</evidence>
<keyword evidence="12" id="KW-1185">Reference proteome</keyword>
<sequence length="1285" mass="143895">MGRPRSQEASSQTNRVQVNHSQDDFPRSHITNSSPRLPVTPETEALRSLIAESKRHPAKLTTYDGYQSKQKLLYLDLCDFEIYRSPDSGCPGREFELTSLLHLEAPKARKLWFDGFLCIGETKLYVERVALQDSSIEGFGDDDEPGVLAYVRSTLASKDSTYEIWYKLGEPAQQYKRFHEPFLWAAQLTKHTIDYIETHPARSVGLENFRKDFHCWLAARFARSSSEDFRQWRQSLKSQADFRVAVNANINFIYHHASGLNSQRLLDHPLWSECMAGGLTSMKPQVQLVENTLATPHVYDSFKAMYFGENLKQGQASEPVKRKQELRISELGFGRVCSGSSSTPLQLAQLCQPYGRSAIRVGDIVGLDSTELDRQVWKNADLEWLAYVQGVIPLHNGTQRLSVIWIYRPQDTNIFKAKYPFENELFFSDHCNHESAGELLSTHVKGKYSVKFSPTIINSTKRLFIRQTYITENSESAFVTFHEDHKTCKCKRDKTLPIVTFRPGDTVYMSRTIQQCEILEPTIIQRIDRSSSKVTVRKLLRLKRDCSELASRVNRTNMTSNELVLTDEVEEVNVLRIKRRCSIRFVPKQDVLNCEIPFPYNREGAGHFWFLSMKVTTVSSSQQLAFLKEQPSCLHGGSDWTTTNHSLRGLSIFSGGGSLDRGLEECGAVEFKTAVDLSATAMHTQRANARDPSTMRLYCGSVDDHFKAALEGNKPYLIVRIGEVDLIVGGTPCPGTYNPYVLTCFSLLQQNFKSPQSKRNASHITTFCSYVDLYRPLYGILENVVSMTATRKGHEDENVLSQVVACLVSMGYQVNQYIMDAWSYGSAQQRSRFLLTIAAPGMNPIIQPWHTHSAPEDTLSRSLGVLPNGQRFGERKQYPTPFPYISAGEVTSDLPSIGNGIVQSCSSHPDHRLSCPPNIQHRALLKYIPKYPPGSGYKKAYELGLIPSSLQRIDKETGKAYTRVKEAGLIPTITTNVSVQDSRNGACVHWLEDRPISILEARRAQGYPDHEPIIGNLAQQYVIVGNGVDRKVSFVLGLALLQALEKSASSGHLIKPTKLVEKTIASSSEEEDQAEIDATSPTIRVQVPTLAREEQAKTRPRSSLEISALPRPGVNLPRSSKADQAAPLRKDEMDGPSDVAPPTLELSQPISPLPLTKGTISSLSLALLRSAGGFLSSALPLSKPVTVSKHTKRSRGGAEDDMTEVNDKRSTSGEQSSSPRKRTMLSQPRTAATSGMESGNTSRATTHDSTKISMKRRHTRHSGLIVEFVPEDWSKRVERKRKQKR</sequence>
<dbReference type="InterPro" id="IPR043151">
    <property type="entry name" value="BAH_sf"/>
</dbReference>
<dbReference type="GeneID" id="63848954"/>
<keyword evidence="5 8" id="KW-0949">S-adenosyl-L-methionine</keyword>
<dbReference type="GO" id="GO:0003677">
    <property type="term" value="F:DNA binding"/>
    <property type="evidence" value="ECO:0007669"/>
    <property type="project" value="UniProtKB-KW"/>
</dbReference>
<dbReference type="GO" id="GO:0032259">
    <property type="term" value="P:methylation"/>
    <property type="evidence" value="ECO:0007669"/>
    <property type="project" value="UniProtKB-KW"/>
</dbReference>
<dbReference type="GO" id="GO:0005634">
    <property type="term" value="C:nucleus"/>
    <property type="evidence" value="ECO:0007669"/>
    <property type="project" value="UniProtKB-SubCell"/>
</dbReference>
<organism evidence="11 12">
    <name type="scientific">Cucurbitaria berberidis CBS 394.84</name>
    <dbReference type="NCBI Taxonomy" id="1168544"/>
    <lineage>
        <taxon>Eukaryota</taxon>
        <taxon>Fungi</taxon>
        <taxon>Dikarya</taxon>
        <taxon>Ascomycota</taxon>
        <taxon>Pezizomycotina</taxon>
        <taxon>Dothideomycetes</taxon>
        <taxon>Pleosporomycetidae</taxon>
        <taxon>Pleosporales</taxon>
        <taxon>Pleosporineae</taxon>
        <taxon>Cucurbitariaceae</taxon>
        <taxon>Cucurbitaria</taxon>
    </lineage>
</organism>
<feature type="active site" evidence="8">
    <location>
        <position position="733"/>
    </location>
</feature>
<accession>A0A9P4LB84</accession>
<dbReference type="EC" id="2.1.1.37" evidence="2"/>
<evidence type="ECO:0000259" key="10">
    <source>
        <dbReference type="PROSITE" id="PS51038"/>
    </source>
</evidence>
<keyword evidence="3 8" id="KW-0489">Methyltransferase</keyword>
<dbReference type="InterPro" id="IPR029063">
    <property type="entry name" value="SAM-dependent_MTases_sf"/>
</dbReference>
<dbReference type="InterPro" id="IPR057215">
    <property type="entry name" value="DUF7893"/>
</dbReference>
<evidence type="ECO:0000313" key="12">
    <source>
        <dbReference type="Proteomes" id="UP000800039"/>
    </source>
</evidence>
<keyword evidence="7" id="KW-0539">Nucleus</keyword>
<feature type="region of interest" description="Disordered" evidence="9">
    <location>
        <begin position="1065"/>
        <end position="1152"/>
    </location>
</feature>
<dbReference type="GO" id="GO:0044027">
    <property type="term" value="P:negative regulation of gene expression via chromosomal CpG island methylation"/>
    <property type="evidence" value="ECO:0007669"/>
    <property type="project" value="TreeGrafter"/>
</dbReference>
<evidence type="ECO:0000256" key="8">
    <source>
        <dbReference type="PROSITE-ProRule" id="PRU01016"/>
    </source>
</evidence>
<evidence type="ECO:0000256" key="1">
    <source>
        <dbReference type="ARBA" id="ARBA00004123"/>
    </source>
</evidence>
<feature type="compositionally biased region" description="Polar residues" evidence="9">
    <location>
        <begin position="7"/>
        <end position="20"/>
    </location>
</feature>
<keyword evidence="6" id="KW-0238">DNA-binding</keyword>
<dbReference type="PROSITE" id="PS51038">
    <property type="entry name" value="BAH"/>
    <property type="match status" value="1"/>
</dbReference>
<evidence type="ECO:0000256" key="9">
    <source>
        <dbReference type="SAM" id="MobiDB-lite"/>
    </source>
</evidence>
<reference evidence="11" key="1">
    <citation type="submission" date="2020-01" db="EMBL/GenBank/DDBJ databases">
        <authorList>
            <consortium name="DOE Joint Genome Institute"/>
            <person name="Haridas S."/>
            <person name="Albert R."/>
            <person name="Binder M."/>
            <person name="Bloem J."/>
            <person name="Labutti K."/>
            <person name="Salamov A."/>
            <person name="Andreopoulos B."/>
            <person name="Baker S.E."/>
            <person name="Barry K."/>
            <person name="Bills G."/>
            <person name="Bluhm B.H."/>
            <person name="Cannon C."/>
            <person name="Castanera R."/>
            <person name="Culley D.E."/>
            <person name="Daum C."/>
            <person name="Ezra D."/>
            <person name="Gonzalez J.B."/>
            <person name="Henrissat B."/>
            <person name="Kuo A."/>
            <person name="Liang C."/>
            <person name="Lipzen A."/>
            <person name="Lutzoni F."/>
            <person name="Magnuson J."/>
            <person name="Mondo S."/>
            <person name="Nolan M."/>
            <person name="Ohm R."/>
            <person name="Pangilinan J."/>
            <person name="Park H.-J."/>
            <person name="Ramirez L."/>
            <person name="Alfaro M."/>
            <person name="Sun H."/>
            <person name="Tritt A."/>
            <person name="Yoshinaga Y."/>
            <person name="Zwiers L.-H."/>
            <person name="Turgeon B.G."/>
            <person name="Goodwin S.B."/>
            <person name="Spatafora J.W."/>
            <person name="Crous P.W."/>
            <person name="Grigoriev I.V."/>
        </authorList>
    </citation>
    <scope>NUCLEOTIDE SEQUENCE</scope>
    <source>
        <strain evidence="11">CBS 394.84</strain>
    </source>
</reference>
<feature type="region of interest" description="Disordered" evidence="9">
    <location>
        <begin position="1"/>
        <end position="39"/>
    </location>
</feature>
<evidence type="ECO:0000256" key="3">
    <source>
        <dbReference type="ARBA" id="ARBA00022603"/>
    </source>
</evidence>
<protein>
    <recommendedName>
        <fullName evidence="2">DNA (cytosine-5-)-methyltransferase</fullName>
        <ecNumber evidence="2">2.1.1.37</ecNumber>
    </recommendedName>
</protein>
<evidence type="ECO:0000313" key="11">
    <source>
        <dbReference type="EMBL" id="KAF1848243.1"/>
    </source>
</evidence>
<dbReference type="GO" id="GO:0003886">
    <property type="term" value="F:DNA (cytosine-5-)-methyltransferase activity"/>
    <property type="evidence" value="ECO:0007669"/>
    <property type="project" value="UniProtKB-EC"/>
</dbReference>
<proteinExistence type="inferred from homology"/>
<dbReference type="Proteomes" id="UP000800039">
    <property type="component" value="Unassembled WGS sequence"/>
</dbReference>
<dbReference type="GO" id="GO:0003682">
    <property type="term" value="F:chromatin binding"/>
    <property type="evidence" value="ECO:0007669"/>
    <property type="project" value="InterPro"/>
</dbReference>
<feature type="region of interest" description="Disordered" evidence="9">
    <location>
        <begin position="1185"/>
        <end position="1263"/>
    </location>
</feature>
<dbReference type="Pfam" id="PF25423">
    <property type="entry name" value="DUF7893"/>
    <property type="match status" value="1"/>
</dbReference>
<dbReference type="Gene3D" id="2.30.30.490">
    <property type="match status" value="2"/>
</dbReference>
<dbReference type="SUPFAM" id="SSF53335">
    <property type="entry name" value="S-adenosyl-L-methionine-dependent methyltransferases"/>
    <property type="match status" value="1"/>
</dbReference>
<evidence type="ECO:0000256" key="5">
    <source>
        <dbReference type="ARBA" id="ARBA00022691"/>
    </source>
</evidence>
<dbReference type="RefSeq" id="XP_040790806.1">
    <property type="nucleotide sequence ID" value="XM_040931702.1"/>
</dbReference>
<gene>
    <name evidence="11" type="ORF">K460DRAFT_353249</name>
</gene>
<evidence type="ECO:0000256" key="2">
    <source>
        <dbReference type="ARBA" id="ARBA00011975"/>
    </source>
</evidence>
<comment type="subcellular location">
    <subcellularLocation>
        <location evidence="1">Nucleus</location>
    </subcellularLocation>
</comment>